<evidence type="ECO:0000313" key="2">
    <source>
        <dbReference type="Proteomes" id="UP000634136"/>
    </source>
</evidence>
<sequence>MLLTQTKYIKDLLIRSDMFSASPQKTPMTVGLKLSATGSESFSDPHKYRSIVGALQYVTITRPELSFAVNKVCQYMHDPKLPHWQAVKVFHVSAKDQVADIMTKPLSSTMFLDLRNKLRVSCSPTLSLRGDDRNSDVT</sequence>
<name>A0A834T8N4_9FABA</name>
<keyword evidence="2" id="KW-1185">Reference proteome</keyword>
<dbReference type="PANTHER" id="PTHR11439:SF467">
    <property type="entry name" value="INTEGRASE CATALYTIC DOMAIN-CONTAINING PROTEIN"/>
    <property type="match status" value="1"/>
</dbReference>
<dbReference type="AlphaFoldDB" id="A0A834T8N4"/>
<dbReference type="PANTHER" id="PTHR11439">
    <property type="entry name" value="GAG-POL-RELATED RETROTRANSPOSON"/>
    <property type="match status" value="1"/>
</dbReference>
<gene>
    <name evidence="1" type="ORF">G2W53_030091</name>
</gene>
<reference evidence="1" key="1">
    <citation type="submission" date="2020-09" db="EMBL/GenBank/DDBJ databases">
        <title>Genome-Enabled Discovery of Anthraquinone Biosynthesis in Senna tora.</title>
        <authorList>
            <person name="Kang S.-H."/>
            <person name="Pandey R.P."/>
            <person name="Lee C.-M."/>
            <person name="Sim J.-S."/>
            <person name="Jeong J.-T."/>
            <person name="Choi B.-S."/>
            <person name="Jung M."/>
            <person name="Ginzburg D."/>
            <person name="Zhao K."/>
            <person name="Won S.Y."/>
            <person name="Oh T.-J."/>
            <person name="Yu Y."/>
            <person name="Kim N.-H."/>
            <person name="Lee O.R."/>
            <person name="Lee T.-H."/>
            <person name="Bashyal P."/>
            <person name="Kim T.-S."/>
            <person name="Lee W.-H."/>
            <person name="Kawkins C."/>
            <person name="Kim C.-K."/>
            <person name="Kim J.S."/>
            <person name="Ahn B.O."/>
            <person name="Rhee S.Y."/>
            <person name="Sohng J.K."/>
        </authorList>
    </citation>
    <scope>NUCLEOTIDE SEQUENCE</scope>
    <source>
        <tissue evidence="1">Leaf</tissue>
    </source>
</reference>
<proteinExistence type="predicted"/>
<dbReference type="Proteomes" id="UP000634136">
    <property type="component" value="Unassembled WGS sequence"/>
</dbReference>
<protein>
    <submittedName>
        <fullName evidence="1">Retrovirus-related Pol polyprotein from transposon TNT 1-94</fullName>
    </submittedName>
</protein>
<dbReference type="OrthoDB" id="413760at2759"/>
<evidence type="ECO:0000313" key="1">
    <source>
        <dbReference type="EMBL" id="KAF7816122.1"/>
    </source>
</evidence>
<dbReference type="EMBL" id="JAAIUW010000009">
    <property type="protein sequence ID" value="KAF7816122.1"/>
    <property type="molecule type" value="Genomic_DNA"/>
</dbReference>
<organism evidence="1 2">
    <name type="scientific">Senna tora</name>
    <dbReference type="NCBI Taxonomy" id="362788"/>
    <lineage>
        <taxon>Eukaryota</taxon>
        <taxon>Viridiplantae</taxon>
        <taxon>Streptophyta</taxon>
        <taxon>Embryophyta</taxon>
        <taxon>Tracheophyta</taxon>
        <taxon>Spermatophyta</taxon>
        <taxon>Magnoliopsida</taxon>
        <taxon>eudicotyledons</taxon>
        <taxon>Gunneridae</taxon>
        <taxon>Pentapetalae</taxon>
        <taxon>rosids</taxon>
        <taxon>fabids</taxon>
        <taxon>Fabales</taxon>
        <taxon>Fabaceae</taxon>
        <taxon>Caesalpinioideae</taxon>
        <taxon>Cassia clade</taxon>
        <taxon>Senna</taxon>
    </lineage>
</organism>
<comment type="caution">
    <text evidence="1">The sequence shown here is derived from an EMBL/GenBank/DDBJ whole genome shotgun (WGS) entry which is preliminary data.</text>
</comment>
<accession>A0A834T8N4</accession>